<keyword evidence="2 5" id="KW-0812">Transmembrane</keyword>
<comment type="subcellular location">
    <subcellularLocation>
        <location evidence="1">Membrane</location>
        <topology evidence="1">Multi-pass membrane protein</topology>
    </subcellularLocation>
</comment>
<dbReference type="InterPro" id="IPR019109">
    <property type="entry name" value="MamF_MmsF"/>
</dbReference>
<keyword evidence="7" id="KW-1185">Reference proteome</keyword>
<dbReference type="Pfam" id="PF09685">
    <property type="entry name" value="MamF_MmsF"/>
    <property type="match status" value="1"/>
</dbReference>
<gene>
    <name evidence="6" type="ORF">BD809_10322</name>
</gene>
<feature type="transmembrane region" description="Helical" evidence="5">
    <location>
        <begin position="12"/>
        <end position="30"/>
    </location>
</feature>
<dbReference type="RefSeq" id="WP_148781966.1">
    <property type="nucleotide sequence ID" value="NZ_VNHU01000003.1"/>
</dbReference>
<comment type="caution">
    <text evidence="6">The sequence shown here is derived from an EMBL/GenBank/DDBJ whole genome shotgun (WGS) entry which is preliminary data.</text>
</comment>
<keyword evidence="3 5" id="KW-1133">Transmembrane helix</keyword>
<name>A0A5S5C9E9_9FLAO</name>
<evidence type="ECO:0000256" key="1">
    <source>
        <dbReference type="ARBA" id="ARBA00004141"/>
    </source>
</evidence>
<proteinExistence type="predicted"/>
<evidence type="ECO:0000313" key="7">
    <source>
        <dbReference type="Proteomes" id="UP000324376"/>
    </source>
</evidence>
<evidence type="ECO:0000256" key="3">
    <source>
        <dbReference type="ARBA" id="ARBA00022989"/>
    </source>
</evidence>
<dbReference type="EMBL" id="VNHU01000003">
    <property type="protein sequence ID" value="TYP74960.1"/>
    <property type="molecule type" value="Genomic_DNA"/>
</dbReference>
<sequence length="111" mass="12533">METNNTSGTGKTPAIIAYLTILGTIIAFYMNQDEKKTSLASFHIRQALGIHISFYLLGALVSLFDSWPITSAFYIFILVLWVFGLITAIQSEEKSTPILGPYFQQWFTFIK</sequence>
<dbReference type="OrthoDB" id="6400719at2"/>
<evidence type="ECO:0000256" key="4">
    <source>
        <dbReference type="ARBA" id="ARBA00023136"/>
    </source>
</evidence>
<protein>
    <recommendedName>
        <fullName evidence="8">Tic20 family protein</fullName>
    </recommendedName>
</protein>
<accession>A0A5S5C9E9</accession>
<feature type="transmembrane region" description="Helical" evidence="5">
    <location>
        <begin position="42"/>
        <end position="63"/>
    </location>
</feature>
<feature type="transmembrane region" description="Helical" evidence="5">
    <location>
        <begin position="69"/>
        <end position="89"/>
    </location>
</feature>
<dbReference type="Proteomes" id="UP000324376">
    <property type="component" value="Unassembled WGS sequence"/>
</dbReference>
<keyword evidence="4 5" id="KW-0472">Membrane</keyword>
<reference evidence="6 7" key="1">
    <citation type="submission" date="2019-07" db="EMBL/GenBank/DDBJ databases">
        <title>Genomic Encyclopedia of Archaeal and Bacterial Type Strains, Phase II (KMG-II): from individual species to whole genera.</title>
        <authorList>
            <person name="Goeker M."/>
        </authorList>
    </citation>
    <scope>NUCLEOTIDE SEQUENCE [LARGE SCALE GENOMIC DNA]</scope>
    <source>
        <strain evidence="6 7">DSM 17527</strain>
    </source>
</reference>
<evidence type="ECO:0008006" key="8">
    <source>
        <dbReference type="Google" id="ProtNLM"/>
    </source>
</evidence>
<organism evidence="6 7">
    <name type="scientific">Aquimarina intermedia</name>
    <dbReference type="NCBI Taxonomy" id="350814"/>
    <lineage>
        <taxon>Bacteria</taxon>
        <taxon>Pseudomonadati</taxon>
        <taxon>Bacteroidota</taxon>
        <taxon>Flavobacteriia</taxon>
        <taxon>Flavobacteriales</taxon>
        <taxon>Flavobacteriaceae</taxon>
        <taxon>Aquimarina</taxon>
    </lineage>
</organism>
<evidence type="ECO:0000313" key="6">
    <source>
        <dbReference type="EMBL" id="TYP74960.1"/>
    </source>
</evidence>
<evidence type="ECO:0000256" key="5">
    <source>
        <dbReference type="SAM" id="Phobius"/>
    </source>
</evidence>
<dbReference type="AlphaFoldDB" id="A0A5S5C9E9"/>
<evidence type="ECO:0000256" key="2">
    <source>
        <dbReference type="ARBA" id="ARBA00022692"/>
    </source>
</evidence>